<dbReference type="OrthoDB" id="9804366at2"/>
<dbReference type="InterPro" id="IPR000192">
    <property type="entry name" value="Aminotrans_V_dom"/>
</dbReference>
<dbReference type="InterPro" id="IPR015421">
    <property type="entry name" value="PyrdxlP-dep_Trfase_major"/>
</dbReference>
<dbReference type="SUPFAM" id="SSF53383">
    <property type="entry name" value="PLP-dependent transferases"/>
    <property type="match status" value="1"/>
</dbReference>
<proteinExistence type="predicted"/>
<gene>
    <name evidence="2" type="primary">csd_2</name>
    <name evidence="2" type="ORF">NCTC10741_01224</name>
</gene>
<dbReference type="EC" id="2.8.1.7" evidence="2"/>
<protein>
    <submittedName>
        <fullName evidence="2">Probable cysteine desulfurase</fullName>
        <ecNumber evidence="2">2.8.1.7</ecNumber>
    </submittedName>
</protein>
<evidence type="ECO:0000259" key="1">
    <source>
        <dbReference type="Pfam" id="PF00266"/>
    </source>
</evidence>
<dbReference type="EMBL" id="LR131273">
    <property type="protein sequence ID" value="VDR38109.1"/>
    <property type="molecule type" value="Genomic_DNA"/>
</dbReference>
<organism evidence="2 3">
    <name type="scientific">Tsukamurella paurometabola</name>
    <name type="common">Corynebacterium paurometabolum</name>
    <dbReference type="NCBI Taxonomy" id="2061"/>
    <lineage>
        <taxon>Bacteria</taxon>
        <taxon>Bacillati</taxon>
        <taxon>Actinomycetota</taxon>
        <taxon>Actinomycetes</taxon>
        <taxon>Mycobacteriales</taxon>
        <taxon>Tsukamurellaceae</taxon>
        <taxon>Tsukamurella</taxon>
    </lineage>
</organism>
<name>A0A3P8JXR1_TSUPA</name>
<keyword evidence="2" id="KW-0808">Transferase</keyword>
<evidence type="ECO:0000313" key="3">
    <source>
        <dbReference type="Proteomes" id="UP000271626"/>
    </source>
</evidence>
<sequence length="587" mass="63952">MTTTAPGDEFADTPILQRIRESIIGDDQVVPGPYGPRRVTYADYTASGRALTFLEDFIRYEVLPRYANTHTESSGTGLQTTRLREDARAKILEAVGGDEDVAVIFAGSGCTGAIDRMVGILGIRLPSELDSAYGLSDAIPPDERPVVFIGPYEHHSNELPWRESIADVVVIDQDPDGHVDVGRLTSELVKYAARPLKIGSFSAASNVTGILTDTRRISRILHEHGALSFWDFAAAGPYIDIDMYLGDPAGAAESGEYLDAVFLSPHKFIGGPGTPGVLAVRRALLTNRVPAVPGGGTVAYVNPADHRYLDDPIQREEAGTPAIVESIRAGLVFDLKANVGTALIRAREEHLFRRAIAAWSDVAEIEILGNLDAERLSIVSFVVRSPTGRFLHHNFVVALLNDLFGIQSRGGCSCAGPYGHRLLGIDLDHSREFEREIAKGCEGIKPGWVRINFNYFISEAVFEYIVDAVRLIAREGWKLLDDYVFEPESGLWHHRDGVVEPLVRLSDLSYDENGELRYPRHADTAPESALGDYLRQAEAVFARRQGPGDPDGGAGGAVSADFESLRWFDLPATCLIAPAQSSPFSSA</sequence>
<feature type="domain" description="Aminotransferase class V" evidence="1">
    <location>
        <begin position="61"/>
        <end position="421"/>
    </location>
</feature>
<dbReference type="Gene3D" id="3.90.1150.10">
    <property type="entry name" value="Aspartate Aminotransferase, domain 1"/>
    <property type="match status" value="1"/>
</dbReference>
<evidence type="ECO:0000313" key="2">
    <source>
        <dbReference type="EMBL" id="VDR38109.1"/>
    </source>
</evidence>
<accession>A0A3P8JXR1</accession>
<dbReference type="InterPro" id="IPR015422">
    <property type="entry name" value="PyrdxlP-dep_Trfase_small"/>
</dbReference>
<dbReference type="Pfam" id="PF00266">
    <property type="entry name" value="Aminotran_5"/>
    <property type="match status" value="1"/>
</dbReference>
<reference evidence="2 3" key="1">
    <citation type="submission" date="2018-12" db="EMBL/GenBank/DDBJ databases">
        <authorList>
            <consortium name="Pathogen Informatics"/>
        </authorList>
    </citation>
    <scope>NUCLEOTIDE SEQUENCE [LARGE SCALE GENOMIC DNA]</scope>
    <source>
        <strain evidence="2 3">NCTC10741</strain>
    </source>
</reference>
<dbReference type="Proteomes" id="UP000271626">
    <property type="component" value="Chromosome"/>
</dbReference>
<dbReference type="PANTHER" id="PTHR43686">
    <property type="entry name" value="SULFURTRANSFERASE-RELATED"/>
    <property type="match status" value="1"/>
</dbReference>
<dbReference type="Gene3D" id="3.40.640.10">
    <property type="entry name" value="Type I PLP-dependent aspartate aminotransferase-like (Major domain)"/>
    <property type="match status" value="1"/>
</dbReference>
<dbReference type="InterPro" id="IPR015424">
    <property type="entry name" value="PyrdxlP-dep_Trfase"/>
</dbReference>
<dbReference type="RefSeq" id="WP_126195412.1">
    <property type="nucleotide sequence ID" value="NZ_CP085954.1"/>
</dbReference>
<dbReference type="PANTHER" id="PTHR43686:SF1">
    <property type="entry name" value="AMINOTRAN_5 DOMAIN-CONTAINING PROTEIN"/>
    <property type="match status" value="1"/>
</dbReference>
<dbReference type="AlphaFoldDB" id="A0A3P8JXR1"/>
<dbReference type="GO" id="GO:0031071">
    <property type="term" value="F:cysteine desulfurase activity"/>
    <property type="evidence" value="ECO:0007669"/>
    <property type="project" value="UniProtKB-EC"/>
</dbReference>